<dbReference type="AlphaFoldDB" id="A0A0B2PMB6"/>
<evidence type="ECO:0000256" key="1">
    <source>
        <dbReference type="SAM" id="MobiDB-lite"/>
    </source>
</evidence>
<name>A0A0B2PMB6_GLYSO</name>
<reference evidence="2" key="1">
    <citation type="submission" date="2014-07" db="EMBL/GenBank/DDBJ databases">
        <title>Identification of a novel salt tolerance gene in wild soybean by whole-genome sequencing.</title>
        <authorList>
            <person name="Lam H.-M."/>
            <person name="Qi X."/>
            <person name="Li M.-W."/>
            <person name="Liu X."/>
            <person name="Xie M."/>
            <person name="Ni M."/>
            <person name="Xu X."/>
        </authorList>
    </citation>
    <scope>NUCLEOTIDE SEQUENCE [LARGE SCALE GENOMIC DNA]</scope>
    <source>
        <tissue evidence="2">Root</tissue>
    </source>
</reference>
<evidence type="ECO:0000313" key="2">
    <source>
        <dbReference type="EMBL" id="KHN10586.1"/>
    </source>
</evidence>
<protein>
    <submittedName>
        <fullName evidence="2">Uncharacterized protein</fullName>
    </submittedName>
</protein>
<sequence>MKIDRRQNRYLKRRKLVGGGLKVLKADRLERPIGATGCRWKSRRGSYRSTGAGGAPPPHQISAPVSLHRSSSLAMIR</sequence>
<accession>A0A0B2PMB6</accession>
<dbReference type="Proteomes" id="UP000053555">
    <property type="component" value="Unassembled WGS sequence"/>
</dbReference>
<dbReference type="EMBL" id="KN664247">
    <property type="protein sequence ID" value="KHN10586.1"/>
    <property type="molecule type" value="Genomic_DNA"/>
</dbReference>
<feature type="compositionally biased region" description="Polar residues" evidence="1">
    <location>
        <begin position="68"/>
        <end position="77"/>
    </location>
</feature>
<proteinExistence type="predicted"/>
<feature type="region of interest" description="Disordered" evidence="1">
    <location>
        <begin position="39"/>
        <end position="77"/>
    </location>
</feature>
<organism evidence="2">
    <name type="scientific">Glycine soja</name>
    <name type="common">Wild soybean</name>
    <dbReference type="NCBI Taxonomy" id="3848"/>
    <lineage>
        <taxon>Eukaryota</taxon>
        <taxon>Viridiplantae</taxon>
        <taxon>Streptophyta</taxon>
        <taxon>Embryophyta</taxon>
        <taxon>Tracheophyta</taxon>
        <taxon>Spermatophyta</taxon>
        <taxon>Magnoliopsida</taxon>
        <taxon>eudicotyledons</taxon>
        <taxon>Gunneridae</taxon>
        <taxon>Pentapetalae</taxon>
        <taxon>rosids</taxon>
        <taxon>fabids</taxon>
        <taxon>Fabales</taxon>
        <taxon>Fabaceae</taxon>
        <taxon>Papilionoideae</taxon>
        <taxon>50 kb inversion clade</taxon>
        <taxon>NPAAA clade</taxon>
        <taxon>indigoferoid/millettioid clade</taxon>
        <taxon>Phaseoleae</taxon>
        <taxon>Glycine</taxon>
        <taxon>Glycine subgen. Soja</taxon>
    </lineage>
</organism>
<gene>
    <name evidence="2" type="ORF">glysoja_048654</name>
</gene>